<evidence type="ECO:0000313" key="1">
    <source>
        <dbReference type="EMBL" id="GAA4877363.1"/>
    </source>
</evidence>
<dbReference type="EMBL" id="BAABIS010000001">
    <property type="protein sequence ID" value="GAA4877363.1"/>
    <property type="molecule type" value="Genomic_DNA"/>
</dbReference>
<organism evidence="1 2">
    <name type="scientific">Kitasatospora terrestris</name>
    <dbReference type="NCBI Taxonomy" id="258051"/>
    <lineage>
        <taxon>Bacteria</taxon>
        <taxon>Bacillati</taxon>
        <taxon>Actinomycetota</taxon>
        <taxon>Actinomycetes</taxon>
        <taxon>Kitasatosporales</taxon>
        <taxon>Streptomycetaceae</taxon>
        <taxon>Kitasatospora</taxon>
    </lineage>
</organism>
<evidence type="ECO:0000313" key="2">
    <source>
        <dbReference type="Proteomes" id="UP001501752"/>
    </source>
</evidence>
<protein>
    <submittedName>
        <fullName evidence="1">Uncharacterized protein</fullName>
    </submittedName>
</protein>
<dbReference type="Gene3D" id="1.25.40.10">
    <property type="entry name" value="Tetratricopeptide repeat domain"/>
    <property type="match status" value="1"/>
</dbReference>
<proteinExistence type="predicted"/>
<dbReference type="SUPFAM" id="SSF48452">
    <property type="entry name" value="TPR-like"/>
    <property type="match status" value="1"/>
</dbReference>
<name>A0ABP9EGZ0_9ACTN</name>
<sequence>MASSADSQQTVVARLYWDGVEARSRAQRAEGAEQRRLLLRSLDLHGRAADILRAELDGCPDEPLLSEQLASLLYSLGSSQTAAELTGDAVSSLDESEHHYQRSALAPADLASRIGDVRARRAAAHSAAGHAASALVDCDRAVEVYAGAGLPSAPPPRSLDFARLLSVVAVVQARYGDPDQALFCAGEALARYREAIDAVAADPDAHLPYANGMAADVASRIEAARGNWDHALGVDGFVLSIAEQGLGDLAGALARTGVHLRAAGRPADAAPLLARAAGLDPAAVPAQQRVLDEGVPVTLGEALLRAGSALGEPVEALHRALVSGGSATVTGRLGDPREAAPYARRLGLLASDLVRADGDPDVAWRLALEGHLLYDTALRHLGGSPGDWLRAHGEGWARTGITALRLAGSRHEPAVRDDLRRLLAALSDRLEELAASGHPVAGAAELARLTAR</sequence>
<accession>A0ABP9EGZ0</accession>
<reference evidence="2" key="1">
    <citation type="journal article" date="2019" name="Int. J. Syst. Evol. Microbiol.">
        <title>The Global Catalogue of Microorganisms (GCM) 10K type strain sequencing project: providing services to taxonomists for standard genome sequencing and annotation.</title>
        <authorList>
            <consortium name="The Broad Institute Genomics Platform"/>
            <consortium name="The Broad Institute Genome Sequencing Center for Infectious Disease"/>
            <person name="Wu L."/>
            <person name="Ma J."/>
        </authorList>
    </citation>
    <scope>NUCLEOTIDE SEQUENCE [LARGE SCALE GENOMIC DNA]</scope>
    <source>
        <strain evidence="2">JCM 13006</strain>
    </source>
</reference>
<dbReference type="Proteomes" id="UP001501752">
    <property type="component" value="Unassembled WGS sequence"/>
</dbReference>
<dbReference type="RefSeq" id="WP_345700616.1">
    <property type="nucleotide sequence ID" value="NZ_BAABIS010000001.1"/>
</dbReference>
<comment type="caution">
    <text evidence="1">The sequence shown here is derived from an EMBL/GenBank/DDBJ whole genome shotgun (WGS) entry which is preliminary data.</text>
</comment>
<gene>
    <name evidence="1" type="ORF">GCM10023235_66640</name>
</gene>
<dbReference type="InterPro" id="IPR011990">
    <property type="entry name" value="TPR-like_helical_dom_sf"/>
</dbReference>
<keyword evidence="2" id="KW-1185">Reference proteome</keyword>